<name>F4B8J9_ACIHW</name>
<gene>
    <name evidence="1" type="ordered locus">Ahos_2080</name>
</gene>
<dbReference type="Pfam" id="PF05942">
    <property type="entry name" value="PaREP1"/>
    <property type="match status" value="1"/>
</dbReference>
<protein>
    <submittedName>
        <fullName evidence="1">PaREP1 family protein</fullName>
    </submittedName>
</protein>
<organism evidence="1 2">
    <name type="scientific">Acidianus hospitalis (strain W1)</name>
    <dbReference type="NCBI Taxonomy" id="933801"/>
    <lineage>
        <taxon>Archaea</taxon>
        <taxon>Thermoproteota</taxon>
        <taxon>Thermoprotei</taxon>
        <taxon>Sulfolobales</taxon>
        <taxon>Sulfolobaceae</taxon>
        <taxon>Acidianus</taxon>
    </lineage>
</organism>
<accession>F4B8J9</accession>
<dbReference type="PANTHER" id="PTHR34237:SF4">
    <property type="entry name" value="PAREP1 FAMILY PROTEIN"/>
    <property type="match status" value="1"/>
</dbReference>
<reference evidence="1 2" key="1">
    <citation type="journal article" date="2011" name="Extremophiles">
        <title>Genomic analysis of Acidianus hospitalis W1 a host for studying crenarchaeal virus and plasmid life cycles.</title>
        <authorList>
            <person name="You X.Y."/>
            <person name="Liu C."/>
            <person name="Wang S.Y."/>
            <person name="Jiang C.Y."/>
            <person name="Shah S.A."/>
            <person name="Prangishvili D."/>
            <person name="She Q."/>
            <person name="Liu S.J."/>
            <person name="Garrett R.A."/>
        </authorList>
    </citation>
    <scope>NUCLEOTIDE SEQUENCE [LARGE SCALE GENOMIC DNA]</scope>
    <source>
        <strain evidence="1 2">W1</strain>
    </source>
</reference>
<dbReference type="KEGG" id="aho:Ahos_2080"/>
<dbReference type="InterPro" id="IPR010268">
    <property type="entry name" value="PaREP1"/>
</dbReference>
<dbReference type="Proteomes" id="UP000008458">
    <property type="component" value="Chromosome"/>
</dbReference>
<proteinExistence type="predicted"/>
<reference key="2">
    <citation type="journal article" date="2011" name="Extremophiles">
        <title>Genomic analyses of Acidianus hospitalis W1 a host for studying crenarchaeal virus and plasmid life cycles.</title>
        <authorList>
            <person name="You X.Y."/>
            <person name="Liu C."/>
            <person name="Wang S.Y."/>
            <person name="Jiang C.Y."/>
            <person name="Shah S.A."/>
            <person name="Prangishvili D."/>
            <person name="Liu S.J."/>
            <person name="Garrett R.A."/>
        </authorList>
    </citation>
    <scope>NUCLEOTIDE SEQUENCE</scope>
    <source>
        <strain>W1</strain>
    </source>
</reference>
<dbReference type="eggNOG" id="arCOG03721">
    <property type="taxonomic scope" value="Archaea"/>
</dbReference>
<dbReference type="PANTHER" id="PTHR34237">
    <property type="entry name" value="PAREP8-RELATED"/>
    <property type="match status" value="1"/>
</dbReference>
<dbReference type="STRING" id="933801.Ahos_2080"/>
<dbReference type="AlphaFoldDB" id="F4B8J9"/>
<dbReference type="HOGENOM" id="CLU_115256_2_0_2"/>
<dbReference type="EMBL" id="CP002535">
    <property type="protein sequence ID" value="AEE94951.1"/>
    <property type="molecule type" value="Genomic_DNA"/>
</dbReference>
<evidence type="ECO:0000313" key="2">
    <source>
        <dbReference type="Proteomes" id="UP000008458"/>
    </source>
</evidence>
<sequence length="108" mass="13100">MYSLQITKELILNYLKEADDLISRGDFVQACEKYYKAAEDFIKYLSKANIRRWDSRALFKESKKFPCVRDLWRSAWKLHVDCFHNYLMDENEIMILISDVRKIRDLIR</sequence>
<dbReference type="Gene3D" id="1.20.120.330">
    <property type="entry name" value="Nucleotidyltransferases domain 2"/>
    <property type="match status" value="1"/>
</dbReference>
<evidence type="ECO:0000313" key="1">
    <source>
        <dbReference type="EMBL" id="AEE94951.1"/>
    </source>
</evidence>
<keyword evidence="2" id="KW-1185">Reference proteome</keyword>